<evidence type="ECO:0000256" key="7">
    <source>
        <dbReference type="ARBA" id="ARBA00023070"/>
    </source>
</evidence>
<evidence type="ECO:0000256" key="6">
    <source>
        <dbReference type="ARBA" id="ARBA00023002"/>
    </source>
</evidence>
<comment type="catalytic activity">
    <reaction evidence="8">
        <text>L-tryptophan + O2 = indole-3-acetamide + CO2 + H2O</text>
        <dbReference type="Rhea" id="RHEA:16165"/>
        <dbReference type="ChEBI" id="CHEBI:15377"/>
        <dbReference type="ChEBI" id="CHEBI:15379"/>
        <dbReference type="ChEBI" id="CHEBI:16031"/>
        <dbReference type="ChEBI" id="CHEBI:16526"/>
        <dbReference type="ChEBI" id="CHEBI:57912"/>
        <dbReference type="EC" id="1.13.12.3"/>
    </reaction>
</comment>
<keyword evidence="7" id="KW-0073">Auxin biosynthesis</keyword>
<dbReference type="Proteomes" id="UP000282656">
    <property type="component" value="Unassembled WGS sequence"/>
</dbReference>
<dbReference type="InterPro" id="IPR050281">
    <property type="entry name" value="Flavin_monoamine_oxidase"/>
</dbReference>
<comment type="cofactor">
    <cofactor evidence="1">
        <name>FAD</name>
        <dbReference type="ChEBI" id="CHEBI:57692"/>
    </cofactor>
</comment>
<dbReference type="PRINTS" id="PR00757">
    <property type="entry name" value="AMINEOXDASEF"/>
</dbReference>
<comment type="pathway">
    <text evidence="2">Plant hormone metabolism; auxin biosynthesis.</text>
</comment>
<evidence type="ECO:0000256" key="9">
    <source>
        <dbReference type="PIRSR" id="PIRSR601613-1"/>
    </source>
</evidence>
<dbReference type="Gene3D" id="3.50.50.60">
    <property type="entry name" value="FAD/NAD(P)-binding domain"/>
    <property type="match status" value="1"/>
</dbReference>
<sequence>MGGEPRLAVLRPAEGRGRLSMMSASARRSWSGMDHEADVVILGAGAAGLAAAERLMSRGLRVIVLEARDRVGGRVATLRDTVADVPLELGAEFVHGKPTGLLKRIRKAGLTVSPCNDTHALLWRGKLGDGEDAFAFQEPLMSVKGPDRPMAEWVEEQARIHAWPPVVCSMARSYVRGFYAADPDIASTLAIARMEATAAASGGTTPSRVLEGYDRVPHAMAAKLIAKPGTLFLNAVAEEVRWRPGSVRVRARTRQGTPLGTFQGRHAVVTLPVGVLQAKPPSPGAVRFVPRVREQERAWNRLVMGSLVKVILRFRSAFWREQEATSRFGFFHAPASAFPTWWTLSPHRRTRHLVGWSGGPSAASLSRLSEKAVLGRALQGLSSLFRLSVRELNARLEAWHVQNWQEEPYTRGGYAVIPSGAMDAVEALARPVGRTLFFAGEATHSGGDEGTVHGALETGRRAADELLARRSKG</sequence>
<proteinExistence type="inferred from homology"/>
<evidence type="ECO:0000256" key="1">
    <source>
        <dbReference type="ARBA" id="ARBA00001974"/>
    </source>
</evidence>
<gene>
    <name evidence="11" type="ORF">D7X96_17015</name>
</gene>
<name>A0A3A8QNT7_9BACT</name>
<organism evidence="11 12">
    <name type="scientific">Corallococcus interemptor</name>
    <dbReference type="NCBI Taxonomy" id="2316720"/>
    <lineage>
        <taxon>Bacteria</taxon>
        <taxon>Pseudomonadati</taxon>
        <taxon>Myxococcota</taxon>
        <taxon>Myxococcia</taxon>
        <taxon>Myxococcales</taxon>
        <taxon>Cystobacterineae</taxon>
        <taxon>Myxococcaceae</taxon>
        <taxon>Corallococcus</taxon>
    </lineage>
</organism>
<protein>
    <recommendedName>
        <fullName evidence="5">Tryptophan 2-monooxygenase</fullName>
        <ecNumber evidence="4">1.13.12.3</ecNumber>
    </recommendedName>
</protein>
<comment type="similarity">
    <text evidence="3">Belongs to the tryptophan 2-monooxygenase family.</text>
</comment>
<dbReference type="AlphaFoldDB" id="A0A3A8QNT7"/>
<dbReference type="InterPro" id="IPR002937">
    <property type="entry name" value="Amino_oxidase"/>
</dbReference>
<feature type="binding site" evidence="9">
    <location>
        <begin position="66"/>
        <end position="67"/>
    </location>
    <ligand>
        <name>FAD</name>
        <dbReference type="ChEBI" id="CHEBI:57692"/>
    </ligand>
</feature>
<dbReference type="PANTHER" id="PTHR10742:SF410">
    <property type="entry name" value="LYSINE-SPECIFIC HISTONE DEMETHYLASE 2"/>
    <property type="match status" value="1"/>
</dbReference>
<accession>A0A3A8QNT7</accession>
<dbReference type="InterPro" id="IPR001613">
    <property type="entry name" value="Flavin_amine_oxidase"/>
</dbReference>
<evidence type="ECO:0000256" key="2">
    <source>
        <dbReference type="ARBA" id="ARBA00004814"/>
    </source>
</evidence>
<feature type="domain" description="Amine oxidase" evidence="10">
    <location>
        <begin position="47"/>
        <end position="467"/>
    </location>
</feature>
<evidence type="ECO:0000256" key="3">
    <source>
        <dbReference type="ARBA" id="ARBA00005833"/>
    </source>
</evidence>
<dbReference type="EMBL" id="RAWM01000040">
    <property type="protein sequence ID" value="RKH68550.1"/>
    <property type="molecule type" value="Genomic_DNA"/>
</dbReference>
<comment type="caution">
    <text evidence="11">The sequence shown here is derived from an EMBL/GenBank/DDBJ whole genome shotgun (WGS) entry which is preliminary data.</text>
</comment>
<evidence type="ECO:0000259" key="10">
    <source>
        <dbReference type="Pfam" id="PF01593"/>
    </source>
</evidence>
<dbReference type="PANTHER" id="PTHR10742">
    <property type="entry name" value="FLAVIN MONOAMINE OXIDASE"/>
    <property type="match status" value="1"/>
</dbReference>
<dbReference type="GO" id="GO:0009851">
    <property type="term" value="P:auxin biosynthetic process"/>
    <property type="evidence" value="ECO:0007669"/>
    <property type="project" value="UniProtKB-KW"/>
</dbReference>
<dbReference type="InterPro" id="IPR036188">
    <property type="entry name" value="FAD/NAD-bd_sf"/>
</dbReference>
<evidence type="ECO:0000256" key="4">
    <source>
        <dbReference type="ARBA" id="ARBA00012535"/>
    </source>
</evidence>
<evidence type="ECO:0000313" key="11">
    <source>
        <dbReference type="EMBL" id="RKH68550.1"/>
    </source>
</evidence>
<keyword evidence="12" id="KW-1185">Reference proteome</keyword>
<dbReference type="Pfam" id="PF01593">
    <property type="entry name" value="Amino_oxidase"/>
    <property type="match status" value="1"/>
</dbReference>
<evidence type="ECO:0000256" key="5">
    <source>
        <dbReference type="ARBA" id="ARBA00017871"/>
    </source>
</evidence>
<evidence type="ECO:0000256" key="8">
    <source>
        <dbReference type="ARBA" id="ARBA00047321"/>
    </source>
</evidence>
<dbReference type="EC" id="1.13.12.3" evidence="4"/>
<dbReference type="GO" id="GO:0050361">
    <property type="term" value="F:tryptophan 2-monooxygenase activity"/>
    <property type="evidence" value="ECO:0007669"/>
    <property type="project" value="UniProtKB-EC"/>
</dbReference>
<dbReference type="SUPFAM" id="SSF54373">
    <property type="entry name" value="FAD-linked reductases, C-terminal domain"/>
    <property type="match status" value="1"/>
</dbReference>
<reference evidence="12" key="1">
    <citation type="submission" date="2018-09" db="EMBL/GenBank/DDBJ databases">
        <authorList>
            <person name="Livingstone P.G."/>
            <person name="Whitworth D.E."/>
        </authorList>
    </citation>
    <scope>NUCLEOTIDE SEQUENCE [LARGE SCALE GENOMIC DNA]</scope>
    <source>
        <strain evidence="12">AB047A</strain>
    </source>
</reference>
<dbReference type="SUPFAM" id="SSF51905">
    <property type="entry name" value="FAD/NAD(P)-binding domain"/>
    <property type="match status" value="1"/>
</dbReference>
<keyword evidence="6" id="KW-0560">Oxidoreductase</keyword>
<evidence type="ECO:0000313" key="12">
    <source>
        <dbReference type="Proteomes" id="UP000282656"/>
    </source>
</evidence>